<keyword evidence="6 11" id="KW-0745">Spermidine biosynthesis</keyword>
<comment type="catalytic activity">
    <reaction evidence="9 11">
        <text>carboxyspermidine + H(+) = spermidine + CO2</text>
        <dbReference type="Rhea" id="RHEA:34095"/>
        <dbReference type="ChEBI" id="CHEBI:15378"/>
        <dbReference type="ChEBI" id="CHEBI:16526"/>
        <dbReference type="ChEBI" id="CHEBI:57834"/>
        <dbReference type="ChEBI" id="CHEBI:65072"/>
        <dbReference type="EC" id="4.1.1.96"/>
    </reaction>
</comment>
<keyword evidence="5 11" id="KW-0663">Pyridoxal phosphate</keyword>
<evidence type="ECO:0000256" key="1">
    <source>
        <dbReference type="ARBA" id="ARBA00001933"/>
    </source>
</evidence>
<evidence type="ECO:0000256" key="4">
    <source>
        <dbReference type="ARBA" id="ARBA00022793"/>
    </source>
</evidence>
<evidence type="ECO:0000313" key="14">
    <source>
        <dbReference type="EMBL" id="OAH99507.1"/>
    </source>
</evidence>
<dbReference type="EC" id="4.1.1.96" evidence="2 11"/>
<evidence type="ECO:0000256" key="7">
    <source>
        <dbReference type="ARBA" id="ARBA00023239"/>
    </source>
</evidence>
<dbReference type="GO" id="GO:0005737">
    <property type="term" value="C:cytoplasm"/>
    <property type="evidence" value="ECO:0007669"/>
    <property type="project" value="UniProtKB-SubCell"/>
</dbReference>
<dbReference type="Gene3D" id="2.40.37.10">
    <property type="entry name" value="Lyase, Ornithine Decarboxylase, Chain A, domain 1"/>
    <property type="match status" value="1"/>
</dbReference>
<evidence type="ECO:0000256" key="8">
    <source>
        <dbReference type="ARBA" id="ARBA00025802"/>
    </source>
</evidence>
<evidence type="ECO:0000256" key="11">
    <source>
        <dbReference type="PIRNR" id="PIRNR038941"/>
    </source>
</evidence>
<evidence type="ECO:0000256" key="12">
    <source>
        <dbReference type="PIRSR" id="PIRSR600183-50"/>
    </source>
</evidence>
<dbReference type="AlphaFoldDB" id="A0A177M1B7"/>
<comment type="subunit">
    <text evidence="11">Homodimer.</text>
</comment>
<comment type="subcellular location">
    <subcellularLocation>
        <location evidence="11">Cytoplasm</location>
    </subcellularLocation>
</comment>
<feature type="modified residue" description="N6-(pyridoxal phosphate)lysine" evidence="12">
    <location>
        <position position="48"/>
    </location>
</feature>
<evidence type="ECO:0000256" key="10">
    <source>
        <dbReference type="ARBA" id="ARBA00047389"/>
    </source>
</evidence>
<keyword evidence="11" id="KW-0620">Polyamine biosynthesis</keyword>
<comment type="cofactor">
    <cofactor evidence="1 11 12">
        <name>pyridoxal 5'-phosphate</name>
        <dbReference type="ChEBI" id="CHEBI:597326"/>
    </cofactor>
</comment>
<comment type="function">
    <text evidence="11">Catalyzes the decarboxylation of carboxynorspermidine and carboxyspermidine.</text>
</comment>
<dbReference type="Gene3D" id="3.20.20.10">
    <property type="entry name" value="Alanine racemase"/>
    <property type="match status" value="1"/>
</dbReference>
<evidence type="ECO:0000259" key="13">
    <source>
        <dbReference type="Pfam" id="PF00278"/>
    </source>
</evidence>
<dbReference type="Pfam" id="PF00278">
    <property type="entry name" value="Orn_DAP_Arg_deC"/>
    <property type="match status" value="1"/>
</dbReference>
<dbReference type="InterPro" id="IPR009006">
    <property type="entry name" value="Ala_racemase/Decarboxylase_C"/>
</dbReference>
<sequence length="382" mass="42510">MSENLAELKRLIPSSPAFVLDEAQVLANLQPLLALRQATDCKILYSMKALPLASLLVLLFGRVDGISVSSLFEARLAKEVLGESGSSIHLTTPGMRPDEFPELGQLCSHISFNSLSQYQRLHGLAGAYSKGLRVNPKLSFANDQRYDPCRPHSKLGVDIELLQDGLPAGVEGLHFHTVFACLDFAPLQQTLEKLLPILKRSQLKWLNLGGGYLYHGIADQAQVVELIQRLRVEFGIDIYLEPGKALVGNAGYIVTTVLDRFVSDGKQMLILDTSVNHHPEVFEYQRKPRLLEEDDAGERTAILAGSTCLAGDVFGEYRFEQIPEVGEKLVFADVGAYSLIKANRFNGYNLPDVYALKQAQASLLKHYEFADYRRQWLNDGTY</sequence>
<feature type="active site" description="Proton donor" evidence="12">
    <location>
        <position position="308"/>
    </location>
</feature>
<comment type="catalytic activity">
    <reaction evidence="10 11">
        <text>carboxynorspermidine + H(+) = norspermidine + CO2</text>
        <dbReference type="Rhea" id="RHEA:34099"/>
        <dbReference type="ChEBI" id="CHEBI:15378"/>
        <dbReference type="ChEBI" id="CHEBI:16526"/>
        <dbReference type="ChEBI" id="CHEBI:57920"/>
        <dbReference type="ChEBI" id="CHEBI:65070"/>
        <dbReference type="EC" id="4.1.1.96"/>
    </reaction>
</comment>
<dbReference type="SUPFAM" id="SSF51419">
    <property type="entry name" value="PLP-binding barrel"/>
    <property type="match status" value="1"/>
</dbReference>
<comment type="caution">
    <text evidence="14">The sequence shown here is derived from an EMBL/GenBank/DDBJ whole genome shotgun (WGS) entry which is preliminary data.</text>
</comment>
<dbReference type="InterPro" id="IPR022643">
    <property type="entry name" value="De-COase2_C"/>
</dbReference>
<proteinExistence type="inferred from homology"/>
<feature type="domain" description="Orn/DAP/Arg decarboxylase 2 C-terminal" evidence="13">
    <location>
        <begin position="147"/>
        <end position="335"/>
    </location>
</feature>
<dbReference type="PANTHER" id="PTHR43727">
    <property type="entry name" value="DIAMINOPIMELATE DECARBOXYLASE"/>
    <property type="match status" value="1"/>
</dbReference>
<dbReference type="RefSeq" id="WP_064038127.1">
    <property type="nucleotide sequence ID" value="NZ_LUUH01000082.1"/>
</dbReference>
<dbReference type="GO" id="GO:0045312">
    <property type="term" value="P:nor-spermidine biosynthetic process"/>
    <property type="evidence" value="ECO:0007669"/>
    <property type="project" value="InterPro"/>
</dbReference>
<keyword evidence="4 11" id="KW-0210">Decarboxylase</keyword>
<evidence type="ECO:0000256" key="2">
    <source>
        <dbReference type="ARBA" id="ARBA00012259"/>
    </source>
</evidence>
<organism evidence="14 15">
    <name type="scientific">Methylomonas methanica</name>
    <dbReference type="NCBI Taxonomy" id="421"/>
    <lineage>
        <taxon>Bacteria</taxon>
        <taxon>Pseudomonadati</taxon>
        <taxon>Pseudomonadota</taxon>
        <taxon>Gammaproteobacteria</taxon>
        <taxon>Methylococcales</taxon>
        <taxon>Methylococcaceae</taxon>
        <taxon>Methylomonas</taxon>
    </lineage>
</organism>
<gene>
    <name evidence="14" type="ORF">A1353_20615</name>
</gene>
<evidence type="ECO:0000313" key="15">
    <source>
        <dbReference type="Proteomes" id="UP000077763"/>
    </source>
</evidence>
<dbReference type="Proteomes" id="UP000077763">
    <property type="component" value="Unassembled WGS sequence"/>
</dbReference>
<evidence type="ECO:0000256" key="5">
    <source>
        <dbReference type="ARBA" id="ARBA00022898"/>
    </source>
</evidence>
<dbReference type="InterPro" id="IPR029066">
    <property type="entry name" value="PLP-binding_barrel"/>
</dbReference>
<dbReference type="InterPro" id="IPR005730">
    <property type="entry name" value="Nsp_de-COase"/>
</dbReference>
<evidence type="ECO:0000256" key="3">
    <source>
        <dbReference type="ARBA" id="ARBA00013633"/>
    </source>
</evidence>
<dbReference type="PANTHER" id="PTHR43727:SF1">
    <property type="entry name" value="CARBOXYNORSPERMIDINE_CARBOXYSPERMIDINE DECARBOXYLASE"/>
    <property type="match status" value="1"/>
</dbReference>
<dbReference type="EMBL" id="LUUH01000082">
    <property type="protein sequence ID" value="OAH99507.1"/>
    <property type="molecule type" value="Genomic_DNA"/>
</dbReference>
<accession>A0A177M1B7</accession>
<evidence type="ECO:0000256" key="6">
    <source>
        <dbReference type="ARBA" id="ARBA00023066"/>
    </source>
</evidence>
<keyword evidence="11" id="KW-0963">Cytoplasm</keyword>
<dbReference type="GO" id="GO:0009089">
    <property type="term" value="P:lysine biosynthetic process via diaminopimelate"/>
    <property type="evidence" value="ECO:0007669"/>
    <property type="project" value="TreeGrafter"/>
</dbReference>
<dbReference type="PIRSF" id="PIRSF038941">
    <property type="entry name" value="NspC"/>
    <property type="match status" value="1"/>
</dbReference>
<dbReference type="PRINTS" id="PR01179">
    <property type="entry name" value="ODADCRBXLASE"/>
</dbReference>
<protein>
    <recommendedName>
        <fullName evidence="3 11">Carboxynorspermidine/carboxyspermidine decarboxylase</fullName>
        <shortName evidence="11">CANS DC/CAS DC</shortName>
        <shortName evidence="11">CANSDC/CASDC</shortName>
        <ecNumber evidence="2 11">4.1.1.96</ecNumber>
    </recommendedName>
</protein>
<dbReference type="GO" id="GO:0008836">
    <property type="term" value="F:diaminopimelate decarboxylase activity"/>
    <property type="evidence" value="ECO:0007669"/>
    <property type="project" value="TreeGrafter"/>
</dbReference>
<comment type="similarity">
    <text evidence="8 11">Belongs to the Orn/Lys/Arg decarboxylase class-II family. NspC subfamily.</text>
</comment>
<reference evidence="14 15" key="1">
    <citation type="submission" date="2016-03" db="EMBL/GenBank/DDBJ databases">
        <authorList>
            <person name="Ploux O."/>
        </authorList>
    </citation>
    <scope>NUCLEOTIDE SEQUENCE [LARGE SCALE GENOMIC DNA]</scope>
    <source>
        <strain evidence="14 15">R-45371</strain>
    </source>
</reference>
<keyword evidence="7 11" id="KW-0456">Lyase</keyword>
<dbReference type="GO" id="GO:0008295">
    <property type="term" value="P:spermidine biosynthetic process"/>
    <property type="evidence" value="ECO:0007669"/>
    <property type="project" value="UniProtKB-KW"/>
</dbReference>
<name>A0A177M1B7_METMH</name>
<dbReference type="InterPro" id="IPR000183">
    <property type="entry name" value="Orn/DAP/Arg_de-COase"/>
</dbReference>
<evidence type="ECO:0000256" key="9">
    <source>
        <dbReference type="ARBA" id="ARBA00047351"/>
    </source>
</evidence>
<dbReference type="SUPFAM" id="SSF50621">
    <property type="entry name" value="Alanine racemase C-terminal domain-like"/>
    <property type="match status" value="1"/>
</dbReference>